<dbReference type="Proteomes" id="UP000030653">
    <property type="component" value="Unassembled WGS sequence"/>
</dbReference>
<dbReference type="Gene3D" id="1.20.5.490">
    <property type="entry name" value="Single helix bin"/>
    <property type="match status" value="1"/>
</dbReference>
<dbReference type="InterPro" id="IPR004827">
    <property type="entry name" value="bZIP"/>
</dbReference>
<dbReference type="EMBL" id="JH795860">
    <property type="protein sequence ID" value="EJU03278.1"/>
    <property type="molecule type" value="Genomic_DNA"/>
</dbReference>
<proteinExistence type="predicted"/>
<dbReference type="GO" id="GO:0003700">
    <property type="term" value="F:DNA-binding transcription factor activity"/>
    <property type="evidence" value="ECO:0007669"/>
    <property type="project" value="InterPro"/>
</dbReference>
<dbReference type="PROSITE" id="PS50217">
    <property type="entry name" value="BZIP"/>
    <property type="match status" value="1"/>
</dbReference>
<feature type="compositionally biased region" description="Polar residues" evidence="2">
    <location>
        <begin position="242"/>
        <end position="255"/>
    </location>
</feature>
<feature type="compositionally biased region" description="Low complexity" evidence="2">
    <location>
        <begin position="158"/>
        <end position="168"/>
    </location>
</feature>
<organism evidence="4 5">
    <name type="scientific">Dacryopinax primogenitus (strain DJM 731)</name>
    <name type="common">Brown rot fungus</name>
    <dbReference type="NCBI Taxonomy" id="1858805"/>
    <lineage>
        <taxon>Eukaryota</taxon>
        <taxon>Fungi</taxon>
        <taxon>Dikarya</taxon>
        <taxon>Basidiomycota</taxon>
        <taxon>Agaricomycotina</taxon>
        <taxon>Dacrymycetes</taxon>
        <taxon>Dacrymycetales</taxon>
        <taxon>Dacrymycetaceae</taxon>
        <taxon>Dacryopinax</taxon>
    </lineage>
</organism>
<dbReference type="RefSeq" id="XP_040630172.1">
    <property type="nucleotide sequence ID" value="XM_040770012.1"/>
</dbReference>
<accession>M5GEI2</accession>
<name>M5GEI2_DACPD</name>
<keyword evidence="5" id="KW-1185">Reference proteome</keyword>
<protein>
    <recommendedName>
        <fullName evidence="3">BZIP domain-containing protein</fullName>
    </recommendedName>
</protein>
<feature type="coiled-coil region" evidence="1">
    <location>
        <begin position="322"/>
        <end position="356"/>
    </location>
</feature>
<dbReference type="AlphaFoldDB" id="M5GEI2"/>
<dbReference type="InterPro" id="IPR046347">
    <property type="entry name" value="bZIP_sf"/>
</dbReference>
<feature type="region of interest" description="Disordered" evidence="2">
    <location>
        <begin position="158"/>
        <end position="260"/>
    </location>
</feature>
<dbReference type="PROSITE" id="PS00036">
    <property type="entry name" value="BZIP_BASIC"/>
    <property type="match status" value="1"/>
</dbReference>
<dbReference type="GeneID" id="63685074"/>
<feature type="compositionally biased region" description="Low complexity" evidence="2">
    <location>
        <begin position="175"/>
        <end position="184"/>
    </location>
</feature>
<feature type="domain" description="BZIP" evidence="3">
    <location>
        <begin position="297"/>
        <end position="360"/>
    </location>
</feature>
<evidence type="ECO:0000313" key="5">
    <source>
        <dbReference type="Proteomes" id="UP000030653"/>
    </source>
</evidence>
<evidence type="ECO:0000313" key="4">
    <source>
        <dbReference type="EMBL" id="EJU03278.1"/>
    </source>
</evidence>
<dbReference type="OrthoDB" id="2257100at2759"/>
<dbReference type="SUPFAM" id="SSF57959">
    <property type="entry name" value="Leucine zipper domain"/>
    <property type="match status" value="1"/>
</dbReference>
<gene>
    <name evidence="4" type="ORF">DACRYDRAFT_115482</name>
</gene>
<keyword evidence="1" id="KW-0175">Coiled coil</keyword>
<dbReference type="HOGENOM" id="CLU_743987_0_0_1"/>
<evidence type="ECO:0000256" key="1">
    <source>
        <dbReference type="SAM" id="Coils"/>
    </source>
</evidence>
<reference evidence="4 5" key="1">
    <citation type="journal article" date="2012" name="Science">
        <title>The Paleozoic origin of enzymatic lignin decomposition reconstructed from 31 fungal genomes.</title>
        <authorList>
            <person name="Floudas D."/>
            <person name="Binder M."/>
            <person name="Riley R."/>
            <person name="Barry K."/>
            <person name="Blanchette R.A."/>
            <person name="Henrissat B."/>
            <person name="Martinez A.T."/>
            <person name="Otillar R."/>
            <person name="Spatafora J.W."/>
            <person name="Yadav J.S."/>
            <person name="Aerts A."/>
            <person name="Benoit I."/>
            <person name="Boyd A."/>
            <person name="Carlson A."/>
            <person name="Copeland A."/>
            <person name="Coutinho P.M."/>
            <person name="de Vries R.P."/>
            <person name="Ferreira P."/>
            <person name="Findley K."/>
            <person name="Foster B."/>
            <person name="Gaskell J."/>
            <person name="Glotzer D."/>
            <person name="Gorecki P."/>
            <person name="Heitman J."/>
            <person name="Hesse C."/>
            <person name="Hori C."/>
            <person name="Igarashi K."/>
            <person name="Jurgens J.A."/>
            <person name="Kallen N."/>
            <person name="Kersten P."/>
            <person name="Kohler A."/>
            <person name="Kuees U."/>
            <person name="Kumar T.K.A."/>
            <person name="Kuo A."/>
            <person name="LaButti K."/>
            <person name="Larrondo L.F."/>
            <person name="Lindquist E."/>
            <person name="Ling A."/>
            <person name="Lombard V."/>
            <person name="Lucas S."/>
            <person name="Lundell T."/>
            <person name="Martin R."/>
            <person name="McLaughlin D.J."/>
            <person name="Morgenstern I."/>
            <person name="Morin E."/>
            <person name="Murat C."/>
            <person name="Nagy L.G."/>
            <person name="Nolan M."/>
            <person name="Ohm R.A."/>
            <person name="Patyshakuliyeva A."/>
            <person name="Rokas A."/>
            <person name="Ruiz-Duenas F.J."/>
            <person name="Sabat G."/>
            <person name="Salamov A."/>
            <person name="Samejima M."/>
            <person name="Schmutz J."/>
            <person name="Slot J.C."/>
            <person name="St John F."/>
            <person name="Stenlid J."/>
            <person name="Sun H."/>
            <person name="Sun S."/>
            <person name="Syed K."/>
            <person name="Tsang A."/>
            <person name="Wiebenga A."/>
            <person name="Young D."/>
            <person name="Pisabarro A."/>
            <person name="Eastwood D.C."/>
            <person name="Martin F."/>
            <person name="Cullen D."/>
            <person name="Grigoriev I.V."/>
            <person name="Hibbett D.S."/>
        </authorList>
    </citation>
    <scope>NUCLEOTIDE SEQUENCE [LARGE SCALE GENOMIC DNA]</scope>
    <source>
        <strain evidence="4 5">DJM-731 SS1</strain>
    </source>
</reference>
<sequence>MLRRDSKPTPAIPPTIAPSDLVGLTGSYLQMRNVPQNVKARIEHNMGRGIAQELKTYHHPGMAEEQGIQQPNSSTIALALEDLVETGTVSDELKAAFEETTSPFSGERCGAEPEEDAVIRDFFDQYTNEGRSDLMMSPHELLYPWNIGITPPSHVLPSAPAPAVRSAALPPPAPAASSQTSSRPGKGRTPSGTHSDLVKQDRPSPSPSASASPMVSTTPVSDGRVSRPSRGKRRIALDAPIQSRTYHGASRTSVRTLPRGFEKNLEPDKVAGFKRAIEAVEEGDDEEDDRDLIENVTSKVMQKRVKNTLAARKSRARRAEYLETLERRLADKDERVQELERVLMEKETEIQVLKAILYEDENNDEGESEIDA</sequence>
<evidence type="ECO:0000256" key="2">
    <source>
        <dbReference type="SAM" id="MobiDB-lite"/>
    </source>
</evidence>
<evidence type="ECO:0000259" key="3">
    <source>
        <dbReference type="PROSITE" id="PS50217"/>
    </source>
</evidence>